<evidence type="ECO:0000313" key="2">
    <source>
        <dbReference type="Proteomes" id="UP000485058"/>
    </source>
</evidence>
<organism evidence="1 2">
    <name type="scientific">Haematococcus lacustris</name>
    <name type="common">Green alga</name>
    <name type="synonym">Haematococcus pluvialis</name>
    <dbReference type="NCBI Taxonomy" id="44745"/>
    <lineage>
        <taxon>Eukaryota</taxon>
        <taxon>Viridiplantae</taxon>
        <taxon>Chlorophyta</taxon>
        <taxon>core chlorophytes</taxon>
        <taxon>Chlorophyceae</taxon>
        <taxon>CS clade</taxon>
        <taxon>Chlamydomonadales</taxon>
        <taxon>Haematococcaceae</taxon>
        <taxon>Haematococcus</taxon>
    </lineage>
</organism>
<accession>A0A699ZR13</accession>
<name>A0A699ZR13_HAELA</name>
<protein>
    <submittedName>
        <fullName evidence="1">Uncharacterized protein</fullName>
    </submittedName>
</protein>
<dbReference type="Proteomes" id="UP000485058">
    <property type="component" value="Unassembled WGS sequence"/>
</dbReference>
<gene>
    <name evidence="1" type="ORF">HaLaN_22149</name>
</gene>
<evidence type="ECO:0000313" key="1">
    <source>
        <dbReference type="EMBL" id="GFH24365.1"/>
    </source>
</evidence>
<comment type="caution">
    <text evidence="1">The sequence shown here is derived from an EMBL/GenBank/DDBJ whole genome shotgun (WGS) entry which is preliminary data.</text>
</comment>
<dbReference type="EMBL" id="BLLF01002516">
    <property type="protein sequence ID" value="GFH24365.1"/>
    <property type="molecule type" value="Genomic_DNA"/>
</dbReference>
<keyword evidence="2" id="KW-1185">Reference proteome</keyword>
<reference evidence="1 2" key="1">
    <citation type="submission" date="2020-02" db="EMBL/GenBank/DDBJ databases">
        <title>Draft genome sequence of Haematococcus lacustris strain NIES-144.</title>
        <authorList>
            <person name="Morimoto D."/>
            <person name="Nakagawa S."/>
            <person name="Yoshida T."/>
            <person name="Sawayama S."/>
        </authorList>
    </citation>
    <scope>NUCLEOTIDE SEQUENCE [LARGE SCALE GENOMIC DNA]</scope>
    <source>
        <strain evidence="1 2">NIES-144</strain>
    </source>
</reference>
<proteinExistence type="predicted"/>
<dbReference type="AlphaFoldDB" id="A0A699ZR13"/>
<sequence>MERTKRILPNLGKMSDASERRSKLELLLQMSLNITLCALFSLTHSLERAWARCCVIMATQDDVRQHRCCQQPLKEGLDGGLSWCSYAAGAA</sequence>